<dbReference type="InterPro" id="IPR019546">
    <property type="entry name" value="TAT_signal_bac_arc"/>
</dbReference>
<dbReference type="SUPFAM" id="SSF53850">
    <property type="entry name" value="Periplasmic binding protein-like II"/>
    <property type="match status" value="1"/>
</dbReference>
<evidence type="ECO:0000313" key="2">
    <source>
        <dbReference type="EMBL" id="SVD23131.1"/>
    </source>
</evidence>
<sequence>MKKEIKEHIGIKHLKKAVADGKISRRQFLRDTTLLGLSATAAYTFLGMAPQVARAANIPKGGMIRIGAAVQPLDRPHNYEWTQPDLTINTIEYLTKTGTDNVTRGWLAESWEASEDLRTWTFHIRKDVTWRNGRAFTADDA</sequence>
<organism evidence="2">
    <name type="scientific">marine metagenome</name>
    <dbReference type="NCBI Taxonomy" id="408172"/>
    <lineage>
        <taxon>unclassified sequences</taxon>
        <taxon>metagenomes</taxon>
        <taxon>ecological metagenomes</taxon>
    </lineage>
</organism>
<dbReference type="EMBL" id="UINC01137659">
    <property type="protein sequence ID" value="SVD23131.1"/>
    <property type="molecule type" value="Genomic_DNA"/>
</dbReference>
<accession>A0A382TNR6</accession>
<dbReference type="GO" id="GO:0015833">
    <property type="term" value="P:peptide transport"/>
    <property type="evidence" value="ECO:0007669"/>
    <property type="project" value="TreeGrafter"/>
</dbReference>
<dbReference type="Gene3D" id="3.40.190.10">
    <property type="entry name" value="Periplasmic binding protein-like II"/>
    <property type="match status" value="1"/>
</dbReference>
<dbReference type="PANTHER" id="PTHR30290">
    <property type="entry name" value="PERIPLASMIC BINDING COMPONENT OF ABC TRANSPORTER"/>
    <property type="match status" value="1"/>
</dbReference>
<gene>
    <name evidence="2" type="ORF">METZ01_LOCUS375985</name>
</gene>
<reference evidence="2" key="1">
    <citation type="submission" date="2018-05" db="EMBL/GenBank/DDBJ databases">
        <authorList>
            <person name="Lanie J.A."/>
            <person name="Ng W.-L."/>
            <person name="Kazmierczak K.M."/>
            <person name="Andrzejewski T.M."/>
            <person name="Davidsen T.M."/>
            <person name="Wayne K.J."/>
            <person name="Tettelin H."/>
            <person name="Glass J.I."/>
            <person name="Rusch D."/>
            <person name="Podicherti R."/>
            <person name="Tsui H.-C.T."/>
            <person name="Winkler M.E."/>
        </authorList>
    </citation>
    <scope>NUCLEOTIDE SEQUENCE</scope>
</reference>
<feature type="non-terminal residue" evidence="2">
    <location>
        <position position="141"/>
    </location>
</feature>
<name>A0A382TNR6_9ZZZZ</name>
<dbReference type="InterPro" id="IPR006311">
    <property type="entry name" value="TAT_signal"/>
</dbReference>
<feature type="domain" description="Solute-binding protein family 5" evidence="1">
    <location>
        <begin position="105"/>
        <end position="140"/>
    </location>
</feature>
<protein>
    <recommendedName>
        <fullName evidence="1">Solute-binding protein family 5 domain-containing protein</fullName>
    </recommendedName>
</protein>
<dbReference type="InterPro" id="IPR000914">
    <property type="entry name" value="SBP_5_dom"/>
</dbReference>
<proteinExistence type="predicted"/>
<evidence type="ECO:0000259" key="1">
    <source>
        <dbReference type="Pfam" id="PF00496"/>
    </source>
</evidence>
<dbReference type="GO" id="GO:1904680">
    <property type="term" value="F:peptide transmembrane transporter activity"/>
    <property type="evidence" value="ECO:0007669"/>
    <property type="project" value="TreeGrafter"/>
</dbReference>
<dbReference type="AlphaFoldDB" id="A0A382TNR6"/>
<dbReference type="Pfam" id="PF00496">
    <property type="entry name" value="SBP_bac_5"/>
    <property type="match status" value="1"/>
</dbReference>
<dbReference type="InterPro" id="IPR039424">
    <property type="entry name" value="SBP_5"/>
</dbReference>
<dbReference type="NCBIfam" id="TIGR01409">
    <property type="entry name" value="TAT_signal_seq"/>
    <property type="match status" value="1"/>
</dbReference>
<dbReference type="PROSITE" id="PS51318">
    <property type="entry name" value="TAT"/>
    <property type="match status" value="1"/>
</dbReference>